<dbReference type="Proteomes" id="UP000316426">
    <property type="component" value="Chromosome"/>
</dbReference>
<keyword evidence="1" id="KW-0378">Hydrolase</keyword>
<dbReference type="GO" id="GO:0016787">
    <property type="term" value="F:hydrolase activity"/>
    <property type="evidence" value="ECO:0007669"/>
    <property type="project" value="UniProtKB-KW"/>
</dbReference>
<dbReference type="AlphaFoldDB" id="A0A518K8Q6"/>
<gene>
    <name evidence="1" type="ORF">Spa11_23570</name>
</gene>
<dbReference type="InterPro" id="IPR032466">
    <property type="entry name" value="Metal_Hydrolase"/>
</dbReference>
<sequence length="471" mass="53276">MNPFRGSDSAGPLAAALPVARLSATSTRLQGRGFLPKQTDATLLTRCLSVAFCLLASSLSSGEETTRHYADTHIHLLNFLQGGEFLNDDDTFAGSSWGEVRHQRFVTLPAGERWRRVAGVMRCMERSNIERAIIFGMPVVKKWDENDSYERPDGYLDNESPVLLARDTDLIVASAIEEARLRYHDDEQQLERLNAIAPFVCGIDPTDLGAVDQVVHRILEYPGTWQGIGEVFSRHDDLTHLQLGEHPRANHPALLRVCKFAGENHLPVSIHHNIAPVSRPGSNRPPVYLDELIELFRYCHETPGSGRESTVFIWCHAGTSRRVQVENLPYWIDEVLAVYGEHVYIDLSWVVWDNYIEDDIATWAKLIEKHPDRFMLGSDVVGGATNAAEQLTRFEPLLAALDAKVAQRVARGNLCDLLDRMAERRRLAGLSHKDLAGIELPKDYRFPEYAHMPRLRDEESFVRSRLQRQDK</sequence>
<keyword evidence="2" id="KW-1185">Reference proteome</keyword>
<protein>
    <submittedName>
        <fullName evidence="1">Amidohydrolase</fullName>
    </submittedName>
</protein>
<accession>A0A518K8Q6</accession>
<evidence type="ECO:0000313" key="2">
    <source>
        <dbReference type="Proteomes" id="UP000316426"/>
    </source>
</evidence>
<organism evidence="1 2">
    <name type="scientific">Botrimarina mediterranea</name>
    <dbReference type="NCBI Taxonomy" id="2528022"/>
    <lineage>
        <taxon>Bacteria</taxon>
        <taxon>Pseudomonadati</taxon>
        <taxon>Planctomycetota</taxon>
        <taxon>Planctomycetia</taxon>
        <taxon>Pirellulales</taxon>
        <taxon>Lacipirellulaceae</taxon>
        <taxon>Botrimarina</taxon>
    </lineage>
</organism>
<dbReference type="KEGG" id="bmei:Spa11_23570"/>
<name>A0A518K8Q6_9BACT</name>
<dbReference type="EMBL" id="CP036349">
    <property type="protein sequence ID" value="QDV74157.1"/>
    <property type="molecule type" value="Genomic_DNA"/>
</dbReference>
<reference evidence="1 2" key="1">
    <citation type="submission" date="2019-02" db="EMBL/GenBank/DDBJ databases">
        <title>Deep-cultivation of Planctomycetes and their phenomic and genomic characterization uncovers novel biology.</title>
        <authorList>
            <person name="Wiegand S."/>
            <person name="Jogler M."/>
            <person name="Boedeker C."/>
            <person name="Pinto D."/>
            <person name="Vollmers J."/>
            <person name="Rivas-Marin E."/>
            <person name="Kohn T."/>
            <person name="Peeters S.H."/>
            <person name="Heuer A."/>
            <person name="Rast P."/>
            <person name="Oberbeckmann S."/>
            <person name="Bunk B."/>
            <person name="Jeske O."/>
            <person name="Meyerdierks A."/>
            <person name="Storesund J.E."/>
            <person name="Kallscheuer N."/>
            <person name="Luecker S."/>
            <person name="Lage O.M."/>
            <person name="Pohl T."/>
            <person name="Merkel B.J."/>
            <person name="Hornburger P."/>
            <person name="Mueller R.-W."/>
            <person name="Bruemmer F."/>
            <person name="Labrenz M."/>
            <person name="Spormann A.M."/>
            <person name="Op den Camp H."/>
            <person name="Overmann J."/>
            <person name="Amann R."/>
            <person name="Jetten M.S.M."/>
            <person name="Mascher T."/>
            <person name="Medema M.H."/>
            <person name="Devos D.P."/>
            <person name="Kaster A.-K."/>
            <person name="Ovreas L."/>
            <person name="Rohde M."/>
            <person name="Galperin M.Y."/>
            <person name="Jogler C."/>
        </authorList>
    </citation>
    <scope>NUCLEOTIDE SEQUENCE [LARGE SCALE GENOMIC DNA]</scope>
    <source>
        <strain evidence="1 2">Spa11</strain>
    </source>
</reference>
<evidence type="ECO:0000313" key="1">
    <source>
        <dbReference type="EMBL" id="QDV74157.1"/>
    </source>
</evidence>
<proteinExistence type="predicted"/>
<dbReference type="Gene3D" id="3.20.20.140">
    <property type="entry name" value="Metal-dependent hydrolases"/>
    <property type="match status" value="1"/>
</dbReference>
<dbReference type="SUPFAM" id="SSF51556">
    <property type="entry name" value="Metallo-dependent hydrolases"/>
    <property type="match status" value="1"/>
</dbReference>